<dbReference type="AlphaFoldDB" id="A0A4C2EHL3"/>
<dbReference type="InterPro" id="IPR044068">
    <property type="entry name" value="CB"/>
</dbReference>
<evidence type="ECO:0000259" key="7">
    <source>
        <dbReference type="PROSITE" id="PS51900"/>
    </source>
</evidence>
<dbReference type="GO" id="GO:0015074">
    <property type="term" value="P:DNA integration"/>
    <property type="evidence" value="ECO:0007669"/>
    <property type="project" value="UniProtKB-KW"/>
</dbReference>
<keyword evidence="9" id="KW-1185">Reference proteome</keyword>
<dbReference type="InterPro" id="IPR002104">
    <property type="entry name" value="Integrase_catalytic"/>
</dbReference>
<keyword evidence="1" id="KW-0229">DNA integration</keyword>
<feature type="compositionally biased region" description="Basic and acidic residues" evidence="5">
    <location>
        <begin position="218"/>
        <end position="228"/>
    </location>
</feature>
<dbReference type="Pfam" id="PF00589">
    <property type="entry name" value="Phage_integrase"/>
    <property type="match status" value="1"/>
</dbReference>
<evidence type="ECO:0000256" key="2">
    <source>
        <dbReference type="ARBA" id="ARBA00023125"/>
    </source>
</evidence>
<feature type="region of interest" description="Disordered" evidence="5">
    <location>
        <begin position="182"/>
        <end position="206"/>
    </location>
</feature>
<evidence type="ECO:0000256" key="4">
    <source>
        <dbReference type="PROSITE-ProRule" id="PRU01248"/>
    </source>
</evidence>
<name>A0A4C2EHL3_9EURY</name>
<feature type="compositionally biased region" description="Basic and acidic residues" evidence="5">
    <location>
        <begin position="7"/>
        <end position="27"/>
    </location>
</feature>
<evidence type="ECO:0000256" key="1">
    <source>
        <dbReference type="ARBA" id="ARBA00022908"/>
    </source>
</evidence>
<gene>
    <name evidence="8" type="ORF">Harman_11520</name>
</gene>
<dbReference type="GO" id="GO:0003677">
    <property type="term" value="F:DNA binding"/>
    <property type="evidence" value="ECO:0007669"/>
    <property type="project" value="UniProtKB-UniRule"/>
</dbReference>
<feature type="region of interest" description="Disordered" evidence="5">
    <location>
        <begin position="320"/>
        <end position="358"/>
    </location>
</feature>
<keyword evidence="2 4" id="KW-0238">DNA-binding</keyword>
<keyword evidence="3" id="KW-0233">DNA recombination</keyword>
<dbReference type="PANTHER" id="PTHR30349:SF41">
    <property type="entry name" value="INTEGRASE_RECOMBINASE PROTEIN MJ0367-RELATED"/>
    <property type="match status" value="1"/>
</dbReference>
<evidence type="ECO:0000256" key="5">
    <source>
        <dbReference type="SAM" id="MobiDB-lite"/>
    </source>
</evidence>
<dbReference type="Proteomes" id="UP000304382">
    <property type="component" value="Unassembled WGS sequence"/>
</dbReference>
<dbReference type="InterPro" id="IPR050090">
    <property type="entry name" value="Tyrosine_recombinase_XerCD"/>
</dbReference>
<accession>A0A4C2EHL3</accession>
<feature type="compositionally biased region" description="Basic and acidic residues" evidence="5">
    <location>
        <begin position="320"/>
        <end position="344"/>
    </location>
</feature>
<dbReference type="EMBL" id="BIXZ01000001">
    <property type="protein sequence ID" value="GCF13217.1"/>
    <property type="molecule type" value="Genomic_DNA"/>
</dbReference>
<evidence type="ECO:0000313" key="9">
    <source>
        <dbReference type="Proteomes" id="UP000304382"/>
    </source>
</evidence>
<feature type="region of interest" description="Disordered" evidence="5">
    <location>
        <begin position="218"/>
        <end position="237"/>
    </location>
</feature>
<dbReference type="PANTHER" id="PTHR30349">
    <property type="entry name" value="PHAGE INTEGRASE-RELATED"/>
    <property type="match status" value="1"/>
</dbReference>
<dbReference type="InterPro" id="IPR010998">
    <property type="entry name" value="Integrase_recombinase_N"/>
</dbReference>
<dbReference type="SUPFAM" id="SSF56349">
    <property type="entry name" value="DNA breaking-rejoining enzymes"/>
    <property type="match status" value="1"/>
</dbReference>
<feature type="region of interest" description="Disordered" evidence="5">
    <location>
        <begin position="1"/>
        <end position="27"/>
    </location>
</feature>
<dbReference type="PROSITE" id="PS51898">
    <property type="entry name" value="TYR_RECOMBINASE"/>
    <property type="match status" value="1"/>
</dbReference>
<dbReference type="CDD" id="cd00397">
    <property type="entry name" value="DNA_BRE_C"/>
    <property type="match status" value="1"/>
</dbReference>
<organism evidence="8 9">
    <name type="scientific">Haloarcula mannanilytica</name>
    <dbReference type="NCBI Taxonomy" id="2509225"/>
    <lineage>
        <taxon>Archaea</taxon>
        <taxon>Methanobacteriati</taxon>
        <taxon>Methanobacteriota</taxon>
        <taxon>Stenosarchaea group</taxon>
        <taxon>Halobacteria</taxon>
        <taxon>Halobacteriales</taxon>
        <taxon>Haloarculaceae</taxon>
        <taxon>Haloarcula</taxon>
    </lineage>
</organism>
<dbReference type="RefSeq" id="WP_235007162.1">
    <property type="nucleotide sequence ID" value="NZ_BIXZ01000001.1"/>
</dbReference>
<proteinExistence type="predicted"/>
<evidence type="ECO:0000313" key="8">
    <source>
        <dbReference type="EMBL" id="GCF13217.1"/>
    </source>
</evidence>
<dbReference type="InterPro" id="IPR013762">
    <property type="entry name" value="Integrase-like_cat_sf"/>
</dbReference>
<comment type="caution">
    <text evidence="8">The sequence shown here is derived from an EMBL/GenBank/DDBJ whole genome shotgun (WGS) entry which is preliminary data.</text>
</comment>
<dbReference type="PROSITE" id="PS51900">
    <property type="entry name" value="CB"/>
    <property type="match status" value="1"/>
</dbReference>
<feature type="domain" description="Tyr recombinase" evidence="6">
    <location>
        <begin position="119"/>
        <end position="336"/>
    </location>
</feature>
<evidence type="ECO:0000259" key="6">
    <source>
        <dbReference type="PROSITE" id="PS51898"/>
    </source>
</evidence>
<feature type="domain" description="Core-binding (CB)" evidence="7">
    <location>
        <begin position="12"/>
        <end position="95"/>
    </location>
</feature>
<evidence type="ECO:0000256" key="3">
    <source>
        <dbReference type="ARBA" id="ARBA00023172"/>
    </source>
</evidence>
<protein>
    <submittedName>
        <fullName evidence="8">Integrase</fullName>
    </submittedName>
</protein>
<dbReference type="Gene3D" id="1.10.150.130">
    <property type="match status" value="1"/>
</dbReference>
<dbReference type="Gene3D" id="1.10.443.10">
    <property type="entry name" value="Intergrase catalytic core"/>
    <property type="match status" value="1"/>
</dbReference>
<dbReference type="GO" id="GO:0006310">
    <property type="term" value="P:DNA recombination"/>
    <property type="evidence" value="ECO:0007669"/>
    <property type="project" value="UniProtKB-KW"/>
</dbReference>
<dbReference type="InterPro" id="IPR011010">
    <property type="entry name" value="DNA_brk_join_enz"/>
</dbReference>
<sequence length="358" mass="41888">MSGRRRPNPEDLSPRDAKERYLRRRQSDSTEKSVHGWEYRLKLFVEWCEGIGITRVSDLRRYDIDEYYELRSAKVAPVTLEGEMWTLKMFFEFLEDIGAVEDGFAESVRIPDIDAEERSSNKKLHADDAKLLLTHYRQSEQDYGTRQHAFLELAWFTGARQGGIRGLDIRDVHLDENPYVSFRHRPDSGTPLKNKRRGERPVGLPPETVDALQTYINENRHDTRDDNGRQPLLTSLRGRPSSNTVRIWSYLATLPCTYNACPHGKEIATCEWRDRAHASKCPSSRSPHQIRTGTITWLLNLGWPPQDVAERVNATRKTIEEHYDKASPEERRRRQRERMEDRRRQLVNQLDFTPTDDQ</sequence>
<reference evidence="8 9" key="1">
    <citation type="submission" date="2019-02" db="EMBL/GenBank/DDBJ databases">
        <title>Haloarcula mannanilyticum sp. nov., a mannan degrading haloarchaeon isolated from commercial salt.</title>
        <authorList>
            <person name="Enomoto S."/>
            <person name="Shimane Y."/>
            <person name="Kamekura M."/>
            <person name="Ito T."/>
            <person name="Moriya O."/>
            <person name="Ihara K."/>
            <person name="Takahashi-Ando N."/>
            <person name="Fukushima Y."/>
            <person name="Yoshida Y."/>
            <person name="Usama R."/>
            <person name="Takai K."/>
            <person name="Minegishi H."/>
        </authorList>
    </citation>
    <scope>NUCLEOTIDE SEQUENCE [LARGE SCALE GENOMIC DNA]</scope>
    <source>
        <strain evidence="8 9">MD130-1</strain>
    </source>
</reference>